<keyword evidence="2" id="KW-0812">Transmembrane</keyword>
<proteinExistence type="predicted"/>
<feature type="domain" description="TRAP C4-dicarboxylate transport system permease DctM subunit" evidence="3">
    <location>
        <begin position="132"/>
        <end position="559"/>
    </location>
</feature>
<gene>
    <name evidence="4" type="ORF">CCR87_12320</name>
</gene>
<dbReference type="PANTHER" id="PTHR43849:SF2">
    <property type="entry name" value="BLL3936 PROTEIN"/>
    <property type="match status" value="1"/>
</dbReference>
<comment type="subcellular location">
    <subcellularLocation>
        <location evidence="1">Cell inner membrane</location>
        <topology evidence="1">Multi-pass membrane protein</topology>
    </subcellularLocation>
</comment>
<feature type="transmembrane region" description="Helical" evidence="2">
    <location>
        <begin position="20"/>
        <end position="45"/>
    </location>
</feature>
<feature type="transmembrane region" description="Helical" evidence="2">
    <location>
        <begin position="427"/>
        <end position="448"/>
    </location>
</feature>
<sequence>MHSWAKRAAGYFTASEGNPWLILLAGLASIVFVWAHVYQILTFFWPSGLFKIVHVGGTVMVLMLVAAAMARRLPSRVVHLVLALIAAAVIGYVFAEYRALTRQRSFLPNDTDMVVALVFLGLALYASMREWGWVVSAIAVVGLLYGYFGPSMPEGLLYHGGLNLKRLIGYTSIPYFHGLLGGLSELSAGTIFPFMLFAAALQATGCVAFIMQLAYRIGGRTRAGPAQIAIISSGFMGMVSGSSVANVASTGALTIPLMKKVGFKPEFAGAVESVASTGGQITPPVMGLAAFLIVGMTGIPYGEIVLAAVFPALIFYGYLMFAVHLRAVRFNLDASAQVELTREFESPEPVWLACLKHLHFFIATGYLVTVLIVVNMPGRAALQAAAILIGLYVLREVALSWRGIAAIASNTLRLLCTIAYDGALRGAQVAVVVAVIGVLVDILAVTGFSQKLSFFMLELAGGNLALLLVVAAFACLAFGLGLPTSAAYILVALLGAPALVQLGVPLIAAHMFVFFFANISAITPPVAICCLVAAKIAQASFFRTSFIAVRLGLPGFILPFMFVIHPEILGVDAGLAATAFAALLALIGVITLNVIMEGYLLRPLSIAERVLLLPAAFGLLYPSLWASLFGIGLLTLVTARQWHHYRAVG</sequence>
<keyword evidence="5" id="KW-1185">Reference proteome</keyword>
<dbReference type="RefSeq" id="WP_201157853.1">
    <property type="nucleotide sequence ID" value="NZ_NHSD01000289.1"/>
</dbReference>
<dbReference type="PANTHER" id="PTHR43849">
    <property type="entry name" value="BLL3936 PROTEIN"/>
    <property type="match status" value="1"/>
</dbReference>
<feature type="transmembrane region" description="Helical" evidence="2">
    <location>
        <begin position="52"/>
        <end position="71"/>
    </location>
</feature>
<comment type="caution">
    <text evidence="4">The sequence shown here is derived from an EMBL/GenBank/DDBJ whole genome shotgun (WGS) entry which is preliminary data.</text>
</comment>
<dbReference type="InterPro" id="IPR010656">
    <property type="entry name" value="DctM"/>
</dbReference>
<reference evidence="4" key="2">
    <citation type="journal article" date="2020" name="Microorganisms">
        <title>Osmotic Adaptation and Compatible Solute Biosynthesis of Phototrophic Bacteria as Revealed from Genome Analyses.</title>
        <authorList>
            <person name="Imhoff J.F."/>
            <person name="Rahn T."/>
            <person name="Kunzel S."/>
            <person name="Keller A."/>
            <person name="Neulinger S.C."/>
        </authorList>
    </citation>
    <scope>NUCLEOTIDE SEQUENCE</scope>
    <source>
        <strain evidence="4">LMG 28126</strain>
    </source>
</reference>
<dbReference type="GO" id="GO:0022857">
    <property type="term" value="F:transmembrane transporter activity"/>
    <property type="evidence" value="ECO:0007669"/>
    <property type="project" value="UniProtKB-UniRule"/>
</dbReference>
<reference evidence="4" key="1">
    <citation type="submission" date="2017-05" db="EMBL/GenBank/DDBJ databases">
        <authorList>
            <person name="Imhoff J.F."/>
            <person name="Rahn T."/>
            <person name="Kuenzel S."/>
            <person name="Neulinger S.C."/>
        </authorList>
    </citation>
    <scope>NUCLEOTIDE SEQUENCE</scope>
    <source>
        <strain evidence="4">LMG 28126</strain>
    </source>
</reference>
<feature type="transmembrane region" description="Helical" evidence="2">
    <location>
        <begin position="540"/>
        <end position="563"/>
    </location>
</feature>
<feature type="transmembrane region" description="Helical" evidence="2">
    <location>
        <begin position="235"/>
        <end position="258"/>
    </location>
</feature>
<keyword evidence="1" id="KW-1003">Cell membrane</keyword>
<feature type="transmembrane region" description="Helical" evidence="2">
    <location>
        <begin position="615"/>
        <end position="637"/>
    </location>
</feature>
<feature type="transmembrane region" description="Helical" evidence="2">
    <location>
        <begin position="77"/>
        <end position="95"/>
    </location>
</feature>
<keyword evidence="1" id="KW-0997">Cell inner membrane</keyword>
<feature type="transmembrane region" description="Helical" evidence="2">
    <location>
        <begin position="107"/>
        <end position="125"/>
    </location>
</feature>
<evidence type="ECO:0000256" key="1">
    <source>
        <dbReference type="RuleBase" id="RU369079"/>
    </source>
</evidence>
<evidence type="ECO:0000313" key="4">
    <source>
        <dbReference type="EMBL" id="MBK5928103.1"/>
    </source>
</evidence>
<accession>A0A934TM08</accession>
<keyword evidence="1" id="KW-0813">Transport</keyword>
<feature type="transmembrane region" description="Helical" evidence="2">
    <location>
        <begin position="194"/>
        <end position="215"/>
    </location>
</feature>
<evidence type="ECO:0000313" key="5">
    <source>
        <dbReference type="Proteomes" id="UP000706333"/>
    </source>
</evidence>
<feature type="transmembrane region" description="Helical" evidence="2">
    <location>
        <begin position="575"/>
        <end position="595"/>
    </location>
</feature>
<keyword evidence="2" id="KW-0472">Membrane</keyword>
<dbReference type="AlphaFoldDB" id="A0A934TM08"/>
<dbReference type="InterPro" id="IPR011853">
    <property type="entry name" value="TRAP_DctM-Dct_fused"/>
</dbReference>
<dbReference type="Proteomes" id="UP000706333">
    <property type="component" value="Unassembled WGS sequence"/>
</dbReference>
<feature type="transmembrane region" description="Helical" evidence="2">
    <location>
        <begin position="131"/>
        <end position="148"/>
    </location>
</feature>
<feature type="transmembrane region" description="Helical" evidence="2">
    <location>
        <begin position="304"/>
        <end position="325"/>
    </location>
</feature>
<evidence type="ECO:0000256" key="2">
    <source>
        <dbReference type="SAM" id="Phobius"/>
    </source>
</evidence>
<keyword evidence="2" id="KW-1133">Transmembrane helix</keyword>
<feature type="transmembrane region" description="Helical" evidence="2">
    <location>
        <begin position="486"/>
        <end position="504"/>
    </location>
</feature>
<dbReference type="EMBL" id="NHSD01000289">
    <property type="protein sequence ID" value="MBK5928103.1"/>
    <property type="molecule type" value="Genomic_DNA"/>
</dbReference>
<feature type="transmembrane region" description="Helical" evidence="2">
    <location>
        <begin position="511"/>
        <end position="534"/>
    </location>
</feature>
<protein>
    <recommendedName>
        <fullName evidence="3">TRAP C4-dicarboxylate transport system permease DctM subunit domain-containing protein</fullName>
    </recommendedName>
</protein>
<feature type="transmembrane region" description="Helical" evidence="2">
    <location>
        <begin position="350"/>
        <end position="374"/>
    </location>
</feature>
<feature type="transmembrane region" description="Helical" evidence="2">
    <location>
        <begin position="278"/>
        <end position="297"/>
    </location>
</feature>
<dbReference type="NCBIfam" id="TIGR02123">
    <property type="entry name" value="TRAP_fused"/>
    <property type="match status" value="1"/>
</dbReference>
<name>A0A934TM08_9RHOB</name>
<comment type="function">
    <text evidence="1">Part of the tripartite ATP-independent periplasmic (TRAP) transport system.</text>
</comment>
<dbReference type="Pfam" id="PF06808">
    <property type="entry name" value="DctM"/>
    <property type="match status" value="1"/>
</dbReference>
<feature type="transmembrane region" description="Helical" evidence="2">
    <location>
        <begin position="460"/>
        <end position="480"/>
    </location>
</feature>
<dbReference type="GO" id="GO:0005886">
    <property type="term" value="C:plasma membrane"/>
    <property type="evidence" value="ECO:0007669"/>
    <property type="project" value="UniProtKB-SubCell"/>
</dbReference>
<organism evidence="4 5">
    <name type="scientific">Rhodobaculum claviforme</name>
    <dbReference type="NCBI Taxonomy" id="1549854"/>
    <lineage>
        <taxon>Bacteria</taxon>
        <taxon>Pseudomonadati</taxon>
        <taxon>Pseudomonadota</taxon>
        <taxon>Alphaproteobacteria</taxon>
        <taxon>Rhodobacterales</taxon>
        <taxon>Paracoccaceae</taxon>
        <taxon>Rhodobaculum</taxon>
    </lineage>
</organism>
<evidence type="ECO:0000259" key="3">
    <source>
        <dbReference type="Pfam" id="PF06808"/>
    </source>
</evidence>